<keyword evidence="1" id="KW-0805">Transcription regulation</keyword>
<keyword evidence="1" id="KW-0804">Transcription</keyword>
<evidence type="ECO:0000313" key="3">
    <source>
        <dbReference type="Proteomes" id="UP000603453"/>
    </source>
</evidence>
<keyword evidence="1" id="KW-0010">Activator</keyword>
<evidence type="ECO:0000313" key="2">
    <source>
        <dbReference type="EMBL" id="KAG2210955.1"/>
    </source>
</evidence>
<comment type="subunit">
    <text evidence="1">Component of the nuclear pore complex (NPC)-associated TREX-2 complex (transcription and export complex 2), composed of at least SUS1, SAC3, THP1, SEM1, and CDC31. TREX-2 contains 2 SUS1 chains. The TREX-2 complex interacts with the nucleoporin NUP1. Component of the 1.8 MDa SAGA transcription coactivator-HAT complex. SAGA is built of 5 distinct domains with specialized functions. Within the SAGA complex, SUS1, SGF11, SGF73 and UBP8 form an additional subcomplex of SAGA called the DUB module (deubiquitination module). Interacts directly with THP1, SAC3, SGF11, and with the RNA polymerase II.</text>
</comment>
<sequence>MSETEKMKTAVNKLFVESGEKERLLQVLRLRLADSGWNDGLDAHCRETIRNRNLDDVSMEDLIKEVQEHGKSTVNESIKKDLLEQIKKFLDDNLE</sequence>
<evidence type="ECO:0000256" key="1">
    <source>
        <dbReference type="HAMAP-Rule" id="MF_03046"/>
    </source>
</evidence>
<keyword evidence="1" id="KW-0156">Chromatin regulator</keyword>
<dbReference type="InterPro" id="IPR018783">
    <property type="entry name" value="TF_ENY2"/>
</dbReference>
<keyword evidence="1" id="KW-0539">Nucleus</keyword>
<keyword evidence="1" id="KW-0963">Cytoplasm</keyword>
<accession>A0A8H7RI76</accession>
<dbReference type="GO" id="GO:0071819">
    <property type="term" value="C:DUBm complex"/>
    <property type="evidence" value="ECO:0007669"/>
    <property type="project" value="UniProtKB-UniRule"/>
</dbReference>
<dbReference type="OrthoDB" id="6221744at2759"/>
<keyword evidence="3" id="KW-1185">Reference proteome</keyword>
<dbReference type="GO" id="GO:0005654">
    <property type="term" value="C:nucleoplasm"/>
    <property type="evidence" value="ECO:0007669"/>
    <property type="project" value="UniProtKB-SubCell"/>
</dbReference>
<protein>
    <recommendedName>
        <fullName evidence="1">Transcription and mRNA export factor SUS1</fullName>
    </recommendedName>
</protein>
<dbReference type="GO" id="GO:0003713">
    <property type="term" value="F:transcription coactivator activity"/>
    <property type="evidence" value="ECO:0007669"/>
    <property type="project" value="UniProtKB-UniRule"/>
</dbReference>
<name>A0A8H7RI76_9FUNG</name>
<comment type="caution">
    <text evidence="2">The sequence shown here is derived from an EMBL/GenBank/DDBJ whole genome shotgun (WGS) entry which is preliminary data.</text>
</comment>
<keyword evidence="1" id="KW-0653">Protein transport</keyword>
<dbReference type="Proteomes" id="UP000603453">
    <property type="component" value="Unassembled WGS sequence"/>
</dbReference>
<dbReference type="AlphaFoldDB" id="A0A8H7RI76"/>
<dbReference type="Pfam" id="PF10163">
    <property type="entry name" value="EnY2"/>
    <property type="match status" value="1"/>
</dbReference>
<dbReference type="GO" id="GO:0000124">
    <property type="term" value="C:SAGA complex"/>
    <property type="evidence" value="ECO:0007669"/>
    <property type="project" value="UniProtKB-UniRule"/>
</dbReference>
<organism evidence="2 3">
    <name type="scientific">Mucor saturninus</name>
    <dbReference type="NCBI Taxonomy" id="64648"/>
    <lineage>
        <taxon>Eukaryota</taxon>
        <taxon>Fungi</taxon>
        <taxon>Fungi incertae sedis</taxon>
        <taxon>Mucoromycota</taxon>
        <taxon>Mucoromycotina</taxon>
        <taxon>Mucoromycetes</taxon>
        <taxon>Mucorales</taxon>
        <taxon>Mucorineae</taxon>
        <taxon>Mucoraceae</taxon>
        <taxon>Mucor</taxon>
    </lineage>
</organism>
<dbReference type="GO" id="GO:0000932">
    <property type="term" value="C:P-body"/>
    <property type="evidence" value="ECO:0007669"/>
    <property type="project" value="UniProtKB-SubCell"/>
</dbReference>
<dbReference type="EMBL" id="JAEPRD010000010">
    <property type="protein sequence ID" value="KAG2210955.1"/>
    <property type="molecule type" value="Genomic_DNA"/>
</dbReference>
<dbReference type="Gene3D" id="1.10.246.140">
    <property type="match status" value="1"/>
</dbReference>
<dbReference type="HAMAP" id="MF_03046">
    <property type="entry name" value="ENY2_Sus1"/>
    <property type="match status" value="1"/>
</dbReference>
<dbReference type="GO" id="GO:0005643">
    <property type="term" value="C:nuclear pore"/>
    <property type="evidence" value="ECO:0007669"/>
    <property type="project" value="UniProtKB-UniRule"/>
</dbReference>
<keyword evidence="1" id="KW-0811">Translocation</keyword>
<keyword evidence="1" id="KW-0509">mRNA transport</keyword>
<keyword evidence="1" id="KW-0813">Transport</keyword>
<reference evidence="2" key="1">
    <citation type="submission" date="2020-12" db="EMBL/GenBank/DDBJ databases">
        <title>Metabolic potential, ecology and presence of endohyphal bacteria is reflected in genomic diversity of Mucoromycotina.</title>
        <authorList>
            <person name="Muszewska A."/>
            <person name="Okrasinska A."/>
            <person name="Steczkiewicz K."/>
            <person name="Drgas O."/>
            <person name="Orlowska M."/>
            <person name="Perlinska-Lenart U."/>
            <person name="Aleksandrzak-Piekarczyk T."/>
            <person name="Szatraj K."/>
            <person name="Zielenkiewicz U."/>
            <person name="Pilsyk S."/>
            <person name="Malc E."/>
            <person name="Mieczkowski P."/>
            <person name="Kruszewska J.S."/>
            <person name="Biernat P."/>
            <person name="Pawlowska J."/>
        </authorList>
    </citation>
    <scope>NUCLEOTIDE SEQUENCE</scope>
    <source>
        <strain evidence="2">WA0000017839</strain>
    </source>
</reference>
<dbReference type="GO" id="GO:0006368">
    <property type="term" value="P:transcription elongation by RNA polymerase II"/>
    <property type="evidence" value="ECO:0007669"/>
    <property type="project" value="UniProtKB-UniRule"/>
</dbReference>
<dbReference type="GO" id="GO:0006406">
    <property type="term" value="P:mRNA export from nucleus"/>
    <property type="evidence" value="ECO:0007669"/>
    <property type="project" value="UniProtKB-UniRule"/>
</dbReference>
<proteinExistence type="inferred from homology"/>
<dbReference type="GO" id="GO:0070390">
    <property type="term" value="C:transcription export complex 2"/>
    <property type="evidence" value="ECO:0007669"/>
    <property type="project" value="UniProtKB-UniRule"/>
</dbReference>
<comment type="function">
    <text evidence="1">Involved in mRNA export coupled transcription activation by association with both the TREX-2 and the SAGA complexes. At the promoters, SAGA is required for recruitment of the basal transcription machinery. It influences RNA polymerase II transcriptional activity through different activities such as TBP interaction and promoter selectivity, interaction with transcription activators, and chromatin modification through histone acetylation and deubiquitination. Within the SAGA complex, participates to a subcomplex required for deubiquitination of H2B and for the maintenance of steady-state H3 methylation levels. The TREX-2 complex functions in docking export-competent ribonucleoprotein particles (mRNPs) to the nuclear entrance of the nuclear pore complex (nuclear basket). TREX-2 participates in mRNA export and accurate chromatin positioning in the nucleus by tethering genes to the nuclear periphery. May also be involved in cytoplasmic mRNA decay by interaction with components of P-bodies.</text>
</comment>
<gene>
    <name evidence="1" type="primary">SUS1</name>
    <name evidence="2" type="ORF">INT47_000115</name>
</gene>
<comment type="subcellular location">
    <subcellularLocation>
        <location evidence="1">Nucleus</location>
        <location evidence="1">Nucleoplasm</location>
    </subcellularLocation>
    <subcellularLocation>
        <location evidence="1">Cytoplasm</location>
        <location evidence="1">P-body</location>
    </subcellularLocation>
</comment>
<comment type="similarity">
    <text evidence="1">Belongs to the ENY2 family.</text>
</comment>
<dbReference type="GO" id="GO:0015031">
    <property type="term" value="P:protein transport"/>
    <property type="evidence" value="ECO:0007669"/>
    <property type="project" value="UniProtKB-KW"/>
</dbReference>
<dbReference type="PANTHER" id="PTHR12514">
    <property type="entry name" value="ENHANCER OF YELLOW 2 TRANSCRIPTION FACTOR"/>
    <property type="match status" value="1"/>
</dbReference>
<dbReference type="InterPro" id="IPR038212">
    <property type="entry name" value="TF_EnY2_sf"/>
</dbReference>
<dbReference type="GO" id="GO:0006325">
    <property type="term" value="P:chromatin organization"/>
    <property type="evidence" value="ECO:0007669"/>
    <property type="project" value="UniProtKB-KW"/>
</dbReference>